<gene>
    <name evidence="1" type="ORF">JCM19237_3576</name>
</gene>
<sequence>MWCEGTASVKSLSNEQSFTESAASRYFGEFAIFPFHVVGD</sequence>
<accession>A0A090QSE9</accession>
<dbReference type="Proteomes" id="UP000029227">
    <property type="component" value="Unassembled WGS sequence"/>
</dbReference>
<protein>
    <submittedName>
        <fullName evidence="1">Uncharacterized protein</fullName>
    </submittedName>
</protein>
<comment type="caution">
    <text evidence="1">The sequence shown here is derived from an EMBL/GenBank/DDBJ whole genome shotgun (WGS) entry which is preliminary data.</text>
</comment>
<dbReference type="AlphaFoldDB" id="A0A090QSE9"/>
<evidence type="ECO:0000313" key="2">
    <source>
        <dbReference type="Proteomes" id="UP000029227"/>
    </source>
</evidence>
<organism evidence="1 2">
    <name type="scientific">Photobacterium aphoticum</name>
    <dbReference type="NCBI Taxonomy" id="754436"/>
    <lineage>
        <taxon>Bacteria</taxon>
        <taxon>Pseudomonadati</taxon>
        <taxon>Pseudomonadota</taxon>
        <taxon>Gammaproteobacteria</taxon>
        <taxon>Vibrionales</taxon>
        <taxon>Vibrionaceae</taxon>
        <taxon>Photobacterium</taxon>
    </lineage>
</organism>
<proteinExistence type="predicted"/>
<reference evidence="1 2" key="1">
    <citation type="journal article" date="2014" name="Genome Announc.">
        <title>Draft Genome Sequences of Two Vibrionaceae Species, Vibrio ponticus C121 and Photobacterium aphoticum C119, Isolated as Coral Reef Microbiota.</title>
        <authorList>
            <person name="Al-saari N."/>
            <person name="Meirelles P.M."/>
            <person name="Mino S."/>
            <person name="Suda W."/>
            <person name="Oshima K."/>
            <person name="Hattori M."/>
            <person name="Ohkuma M."/>
            <person name="Thompson F.L."/>
            <person name="Gomez-Gil B."/>
            <person name="Sawabe T."/>
            <person name="Sawabe T."/>
        </authorList>
    </citation>
    <scope>NUCLEOTIDE SEQUENCE [LARGE SCALE GENOMIC DNA]</scope>
    <source>
        <strain evidence="1 2">JCM 19237</strain>
    </source>
</reference>
<dbReference type="STRING" id="754436.JCM19237_3576"/>
<evidence type="ECO:0000313" key="1">
    <source>
        <dbReference type="EMBL" id="GAL05193.1"/>
    </source>
</evidence>
<dbReference type="EMBL" id="BBMN01000006">
    <property type="protein sequence ID" value="GAL05193.1"/>
    <property type="molecule type" value="Genomic_DNA"/>
</dbReference>
<name>A0A090QSE9_9GAMM</name>